<evidence type="ECO:0000313" key="10">
    <source>
        <dbReference type="Proteomes" id="UP001165565"/>
    </source>
</evidence>
<dbReference type="GO" id="GO:0005886">
    <property type="term" value="C:plasma membrane"/>
    <property type="evidence" value="ECO:0007669"/>
    <property type="project" value="UniProtKB-SubCell"/>
</dbReference>
<evidence type="ECO:0000256" key="2">
    <source>
        <dbReference type="ARBA" id="ARBA00022475"/>
    </source>
</evidence>
<dbReference type="InterPro" id="IPR051542">
    <property type="entry name" value="Hydrogenase_cytochrome"/>
</dbReference>
<evidence type="ECO:0000256" key="1">
    <source>
        <dbReference type="ARBA" id="ARBA00004651"/>
    </source>
</evidence>
<dbReference type="Gene3D" id="1.20.950.20">
    <property type="entry name" value="Transmembrane di-heme cytochromes, Chain C"/>
    <property type="match status" value="1"/>
</dbReference>
<keyword evidence="5 7" id="KW-0472">Membrane</keyword>
<gene>
    <name evidence="9" type="ORF">NEE01_14430</name>
</gene>
<reference evidence="9" key="1">
    <citation type="submission" date="2022-06" db="EMBL/GenBank/DDBJ databases">
        <title>Sphingomonas sp. nov. isolated from rhizosphere soil of tomato.</title>
        <authorList>
            <person name="Dong H."/>
            <person name="Gao R."/>
        </authorList>
    </citation>
    <scope>NUCLEOTIDE SEQUENCE</scope>
    <source>
        <strain evidence="9">MMSM24</strain>
    </source>
</reference>
<evidence type="ECO:0000313" key="9">
    <source>
        <dbReference type="EMBL" id="MCW6535976.1"/>
    </source>
</evidence>
<comment type="caution">
    <text evidence="9">The sequence shown here is derived from an EMBL/GenBank/DDBJ whole genome shotgun (WGS) entry which is preliminary data.</text>
</comment>
<dbReference type="GO" id="GO:0020037">
    <property type="term" value="F:heme binding"/>
    <property type="evidence" value="ECO:0007669"/>
    <property type="project" value="TreeGrafter"/>
</dbReference>
<evidence type="ECO:0000256" key="3">
    <source>
        <dbReference type="ARBA" id="ARBA00022692"/>
    </source>
</evidence>
<keyword evidence="4 7" id="KW-1133">Transmembrane helix</keyword>
<evidence type="ECO:0000256" key="5">
    <source>
        <dbReference type="ARBA" id="ARBA00023136"/>
    </source>
</evidence>
<dbReference type="InterPro" id="IPR016174">
    <property type="entry name" value="Di-haem_cyt_TM"/>
</dbReference>
<dbReference type="EMBL" id="JANFAV010000010">
    <property type="protein sequence ID" value="MCW6535976.1"/>
    <property type="molecule type" value="Genomic_DNA"/>
</dbReference>
<dbReference type="GO" id="GO:0009055">
    <property type="term" value="F:electron transfer activity"/>
    <property type="evidence" value="ECO:0007669"/>
    <property type="project" value="InterPro"/>
</dbReference>
<evidence type="ECO:0000256" key="6">
    <source>
        <dbReference type="SAM" id="MobiDB-lite"/>
    </source>
</evidence>
<dbReference type="InterPro" id="IPR011577">
    <property type="entry name" value="Cyt_b561_bac/Ni-Hgenase"/>
</dbReference>
<organism evidence="9 10">
    <name type="scientific">Sphingomonas lycopersici</name>
    <dbReference type="NCBI Taxonomy" id="2951807"/>
    <lineage>
        <taxon>Bacteria</taxon>
        <taxon>Pseudomonadati</taxon>
        <taxon>Pseudomonadota</taxon>
        <taxon>Alphaproteobacteria</taxon>
        <taxon>Sphingomonadales</taxon>
        <taxon>Sphingomonadaceae</taxon>
        <taxon>Sphingomonas</taxon>
    </lineage>
</organism>
<keyword evidence="10" id="KW-1185">Reference proteome</keyword>
<feature type="region of interest" description="Disordered" evidence="6">
    <location>
        <begin position="143"/>
        <end position="166"/>
    </location>
</feature>
<feature type="compositionally biased region" description="Basic and acidic residues" evidence="6">
    <location>
        <begin position="152"/>
        <end position="166"/>
    </location>
</feature>
<feature type="transmembrane region" description="Helical" evidence="7">
    <location>
        <begin position="101"/>
        <end position="126"/>
    </location>
</feature>
<evidence type="ECO:0000256" key="4">
    <source>
        <dbReference type="ARBA" id="ARBA00022989"/>
    </source>
</evidence>
<accession>A0AA41ZG33</accession>
<protein>
    <submittedName>
        <fullName evidence="9">Cytochrome b/b6 domain-containing protein</fullName>
    </submittedName>
</protein>
<dbReference type="GO" id="GO:0022904">
    <property type="term" value="P:respiratory electron transport chain"/>
    <property type="evidence" value="ECO:0007669"/>
    <property type="project" value="InterPro"/>
</dbReference>
<feature type="transmembrane region" description="Helical" evidence="7">
    <location>
        <begin position="172"/>
        <end position="190"/>
    </location>
</feature>
<feature type="domain" description="Cytochrome b561 bacterial/Ni-hydrogenase" evidence="8">
    <location>
        <begin position="13"/>
        <end position="206"/>
    </location>
</feature>
<dbReference type="Pfam" id="PF01292">
    <property type="entry name" value="Ni_hydr_CYTB"/>
    <property type="match status" value="1"/>
</dbReference>
<keyword evidence="2" id="KW-1003">Cell membrane</keyword>
<keyword evidence="3 7" id="KW-0812">Transmembrane</keyword>
<evidence type="ECO:0000259" key="8">
    <source>
        <dbReference type="Pfam" id="PF01292"/>
    </source>
</evidence>
<proteinExistence type="predicted"/>
<name>A0AA41ZG33_9SPHN</name>
<dbReference type="RefSeq" id="WP_265269406.1">
    <property type="nucleotide sequence ID" value="NZ_JANFAV010000010.1"/>
</dbReference>
<comment type="subcellular location">
    <subcellularLocation>
        <location evidence="1">Cell membrane</location>
        <topology evidence="1">Multi-pass membrane protein</topology>
    </subcellularLocation>
</comment>
<feature type="transmembrane region" description="Helical" evidence="7">
    <location>
        <begin position="42"/>
        <end position="60"/>
    </location>
</feature>
<evidence type="ECO:0000256" key="7">
    <source>
        <dbReference type="SAM" id="Phobius"/>
    </source>
</evidence>
<dbReference type="SUPFAM" id="SSF81342">
    <property type="entry name" value="Transmembrane di-heme cytochromes"/>
    <property type="match status" value="1"/>
</dbReference>
<dbReference type="PANTHER" id="PTHR30485">
    <property type="entry name" value="NI/FE-HYDROGENASE 1 B-TYPE CYTOCHROME SUBUNIT"/>
    <property type="match status" value="1"/>
</dbReference>
<feature type="transmembrane region" description="Helical" evidence="7">
    <location>
        <begin position="20"/>
        <end position="36"/>
    </location>
</feature>
<dbReference type="Proteomes" id="UP001165565">
    <property type="component" value="Unassembled WGS sequence"/>
</dbReference>
<dbReference type="PANTHER" id="PTHR30485:SF2">
    <property type="entry name" value="BLL0597 PROTEIN"/>
    <property type="match status" value="1"/>
</dbReference>
<dbReference type="AlphaFoldDB" id="A0AA41ZG33"/>
<sequence length="208" mass="22955">MTATTIDEQRPRRWDTVVRLTHWAIVAAVVTNAIFTEGGSRTHIWVGYALAAIFGLRLLWGLMGPPEARFSAFPPSPRRAFAHIREILAGEKHQYSSHNPLGALMVYAIWSCLAVMIATGIAMAGFPGGLRADAGHQQAREIGIERTGATVGDRKERDEKREEGPLSEVHEITANLLYVLIALHLAGVLFETRRNGRQIVVAMLPGRR</sequence>